<evidence type="ECO:0000256" key="7">
    <source>
        <dbReference type="ARBA" id="ARBA00022989"/>
    </source>
</evidence>
<feature type="transmembrane region" description="Helical" evidence="11">
    <location>
        <begin position="33"/>
        <end position="51"/>
    </location>
</feature>
<reference evidence="12 13" key="1">
    <citation type="submission" date="2018-11" db="EMBL/GenBank/DDBJ databases">
        <title>Haplotype-resolved cattle genomes.</title>
        <authorList>
            <person name="Low W.Y."/>
            <person name="Tearle R."/>
            <person name="Bickhart D.M."/>
            <person name="Rosen B.D."/>
            <person name="Koren S."/>
            <person name="Rhie A."/>
            <person name="Hiendleder S."/>
            <person name="Phillippy A.M."/>
            <person name="Smith T.P.L."/>
            <person name="Williams J.L."/>
        </authorList>
    </citation>
    <scope>NUCLEOTIDE SEQUENCE [LARGE SCALE GENOMIC DNA]</scope>
</reference>
<dbReference type="GO" id="GO:0071763">
    <property type="term" value="P:nuclear membrane organization"/>
    <property type="evidence" value="ECO:0007669"/>
    <property type="project" value="Ensembl"/>
</dbReference>
<evidence type="ECO:0000256" key="9">
    <source>
        <dbReference type="ARBA" id="ARBA00023242"/>
    </source>
</evidence>
<keyword evidence="6" id="KW-0256">Endoplasmic reticulum</keyword>
<protein>
    <submittedName>
        <fullName evidence="12">Transmembrane protein 43</fullName>
    </submittedName>
</protein>
<dbReference type="GO" id="GO:0005789">
    <property type="term" value="C:endoplasmic reticulum membrane"/>
    <property type="evidence" value="ECO:0007669"/>
    <property type="project" value="UniProtKB-SubCell"/>
</dbReference>
<sequence>MAANYSSTSNKKDHVRITNKSQPGFLERLSETSGGMFVGLMTFLVSFYLIFTNEGHALKTATSLAEGLSLVVSPSSIHTVAPENEGRLVHVIGALRTSKLLSDPNYGVHLPAVKLRRHVEMYQWVETEESREYTEDGQVKTERKYSYNTEWRSEIVNSRNFDREIGHKNPSAMAVESFTATAPFVQIGRFFLSAGLIDKVDNFKTLSLSKLEDPHVDIIRRGDYFYHSENPKYPEVGDLRVSFSYAGLSSDDPDLGPAHVVTVIARQRGDQLVPYSTKSGDTLLLLHHGDFSAEWVASDVFAESQVKSRWVSHVAAPGPLAGAGTPSGPVQSGRRAGGGVSSGTEEQLAEDVGPEGGWLGCHVHGPQPHDADPLHAGGLVPCLPRPGQHRPEGLCLLRGHLTDLADRGRRLALLSAPVGARDRWPGPGAHHHCSDSGAGQEAGVSGRSARRHPRTSDPGRPPLSCLGLGFHTHPAPAVHTGSGLVSVTLLAGGSSCLAA</sequence>
<feature type="compositionally biased region" description="Low complexity" evidence="10">
    <location>
        <begin position="320"/>
        <end position="334"/>
    </location>
</feature>
<evidence type="ECO:0000256" key="6">
    <source>
        <dbReference type="ARBA" id="ARBA00022824"/>
    </source>
</evidence>
<evidence type="ECO:0000256" key="4">
    <source>
        <dbReference type="ARBA" id="ARBA00006627"/>
    </source>
</evidence>
<organism evidence="12 13">
    <name type="scientific">Bos indicus x Bos taurus</name>
    <name type="common">Hybrid cattle</name>
    <dbReference type="NCBI Taxonomy" id="30522"/>
    <lineage>
        <taxon>Eukaryota</taxon>
        <taxon>Metazoa</taxon>
        <taxon>Chordata</taxon>
        <taxon>Craniata</taxon>
        <taxon>Vertebrata</taxon>
        <taxon>Euteleostomi</taxon>
        <taxon>Mammalia</taxon>
        <taxon>Eutheria</taxon>
        <taxon>Laurasiatheria</taxon>
        <taxon>Artiodactyla</taxon>
        <taxon>Ruminantia</taxon>
        <taxon>Pecora</taxon>
        <taxon>Bovidae</taxon>
        <taxon>Bovinae</taxon>
        <taxon>Bos</taxon>
    </lineage>
</organism>
<dbReference type="GeneTree" id="ENSGT00390000009671"/>
<dbReference type="PANTHER" id="PTHR13416">
    <property type="match status" value="1"/>
</dbReference>
<accession>A0A4W2IPD5</accession>
<dbReference type="Pfam" id="PF07787">
    <property type="entry name" value="TMEM43"/>
    <property type="match status" value="1"/>
</dbReference>
<evidence type="ECO:0000256" key="10">
    <source>
        <dbReference type="SAM" id="MobiDB-lite"/>
    </source>
</evidence>
<proteinExistence type="inferred from homology"/>
<gene>
    <name evidence="12" type="primary">TMEM43</name>
</gene>
<feature type="region of interest" description="Disordered" evidence="10">
    <location>
        <begin position="320"/>
        <end position="356"/>
    </location>
</feature>
<keyword evidence="7 11" id="KW-1133">Transmembrane helix</keyword>
<keyword evidence="9" id="KW-0539">Nucleus</keyword>
<dbReference type="GO" id="GO:0005637">
    <property type="term" value="C:nuclear inner membrane"/>
    <property type="evidence" value="ECO:0007669"/>
    <property type="project" value="TreeGrafter"/>
</dbReference>
<keyword evidence="8 11" id="KW-0472">Membrane</keyword>
<evidence type="ECO:0000256" key="8">
    <source>
        <dbReference type="ARBA" id="ARBA00023136"/>
    </source>
</evidence>
<feature type="region of interest" description="Disordered" evidence="10">
    <location>
        <begin position="424"/>
        <end position="467"/>
    </location>
</feature>
<comment type="subcellular location">
    <subcellularLocation>
        <location evidence="1">Endomembrane system</location>
        <topology evidence="1">Multi-pass membrane protein</topology>
    </subcellularLocation>
    <subcellularLocation>
        <location evidence="3">Endoplasmic reticulum membrane</location>
    </subcellularLocation>
    <subcellularLocation>
        <location evidence="2">Nucleus envelope</location>
    </subcellularLocation>
</comment>
<dbReference type="Proteomes" id="UP000429181">
    <property type="component" value="Chromosome 22"/>
</dbReference>
<dbReference type="AlphaFoldDB" id="A0A4W2IPD5"/>
<evidence type="ECO:0000256" key="3">
    <source>
        <dbReference type="ARBA" id="ARBA00004586"/>
    </source>
</evidence>
<comment type="similarity">
    <text evidence="4">Belongs to the TMEM43 family.</text>
</comment>
<evidence type="ECO:0000313" key="13">
    <source>
        <dbReference type="Proteomes" id="UP000429181"/>
    </source>
</evidence>
<dbReference type="GO" id="GO:0005794">
    <property type="term" value="C:Golgi apparatus"/>
    <property type="evidence" value="ECO:0007669"/>
    <property type="project" value="Ensembl"/>
</dbReference>
<name>A0A4W2IPD5_BOBOX</name>
<reference evidence="12" key="2">
    <citation type="submission" date="2025-08" db="UniProtKB">
        <authorList>
            <consortium name="Ensembl"/>
        </authorList>
    </citation>
    <scope>IDENTIFICATION</scope>
</reference>
<evidence type="ECO:0000256" key="1">
    <source>
        <dbReference type="ARBA" id="ARBA00004127"/>
    </source>
</evidence>
<evidence type="ECO:0000313" key="12">
    <source>
        <dbReference type="Ensembl" id="ENSBIXP00005044093.1"/>
    </source>
</evidence>
<dbReference type="PANTHER" id="PTHR13416:SF2">
    <property type="entry name" value="TRANSMEMBRANE PROTEIN 43"/>
    <property type="match status" value="1"/>
</dbReference>
<dbReference type="GO" id="GO:0006629">
    <property type="term" value="P:lipid metabolic process"/>
    <property type="evidence" value="ECO:0007669"/>
    <property type="project" value="TreeGrafter"/>
</dbReference>
<evidence type="ECO:0000256" key="2">
    <source>
        <dbReference type="ARBA" id="ARBA00004259"/>
    </source>
</evidence>
<evidence type="ECO:0000256" key="5">
    <source>
        <dbReference type="ARBA" id="ARBA00022692"/>
    </source>
</evidence>
<evidence type="ECO:0000256" key="11">
    <source>
        <dbReference type="SAM" id="Phobius"/>
    </source>
</evidence>
<dbReference type="GO" id="GO:0042802">
    <property type="term" value="F:identical protein binding"/>
    <property type="evidence" value="ECO:0007669"/>
    <property type="project" value="Ensembl"/>
</dbReference>
<keyword evidence="5 11" id="KW-0812">Transmembrane</keyword>
<dbReference type="Ensembl" id="ENSBIXT00005041060.1">
    <property type="protein sequence ID" value="ENSBIXP00005044093.1"/>
    <property type="gene ID" value="ENSBIXG00005027897.1"/>
</dbReference>
<dbReference type="InterPro" id="IPR012430">
    <property type="entry name" value="TMEM43_fam"/>
</dbReference>